<accession>A0ABR2DGT3</accession>
<dbReference type="EMBL" id="JBBPBM010000028">
    <property type="protein sequence ID" value="KAK8537788.1"/>
    <property type="molecule type" value="Genomic_DNA"/>
</dbReference>
<reference evidence="1 2" key="1">
    <citation type="journal article" date="2024" name="G3 (Bethesda)">
        <title>Genome assembly of Hibiscus sabdariffa L. provides insights into metabolisms of medicinal natural products.</title>
        <authorList>
            <person name="Kim T."/>
        </authorList>
    </citation>
    <scope>NUCLEOTIDE SEQUENCE [LARGE SCALE GENOMIC DNA]</scope>
    <source>
        <strain evidence="1">TK-2024</strain>
        <tissue evidence="1">Old leaves</tissue>
    </source>
</reference>
<sequence>MKHPKRTGNSPNSLEFPSPRIASLISIAVLRLVLGPQYMTYCFFLGVPQHFQEVPAGKIDSSIRDGEIVRGELLRIHWE</sequence>
<organism evidence="1 2">
    <name type="scientific">Hibiscus sabdariffa</name>
    <name type="common">roselle</name>
    <dbReference type="NCBI Taxonomy" id="183260"/>
    <lineage>
        <taxon>Eukaryota</taxon>
        <taxon>Viridiplantae</taxon>
        <taxon>Streptophyta</taxon>
        <taxon>Embryophyta</taxon>
        <taxon>Tracheophyta</taxon>
        <taxon>Spermatophyta</taxon>
        <taxon>Magnoliopsida</taxon>
        <taxon>eudicotyledons</taxon>
        <taxon>Gunneridae</taxon>
        <taxon>Pentapetalae</taxon>
        <taxon>rosids</taxon>
        <taxon>malvids</taxon>
        <taxon>Malvales</taxon>
        <taxon>Malvaceae</taxon>
        <taxon>Malvoideae</taxon>
        <taxon>Hibiscus</taxon>
    </lineage>
</organism>
<name>A0ABR2DGT3_9ROSI</name>
<proteinExistence type="predicted"/>
<protein>
    <submittedName>
        <fullName evidence="1">Uncharacterized protein</fullName>
    </submittedName>
</protein>
<evidence type="ECO:0000313" key="2">
    <source>
        <dbReference type="Proteomes" id="UP001472677"/>
    </source>
</evidence>
<gene>
    <name evidence="1" type="ORF">V6N12_043935</name>
</gene>
<keyword evidence="2" id="KW-1185">Reference proteome</keyword>
<evidence type="ECO:0000313" key="1">
    <source>
        <dbReference type="EMBL" id="KAK8537788.1"/>
    </source>
</evidence>
<dbReference type="Proteomes" id="UP001472677">
    <property type="component" value="Unassembled WGS sequence"/>
</dbReference>
<comment type="caution">
    <text evidence="1">The sequence shown here is derived from an EMBL/GenBank/DDBJ whole genome shotgun (WGS) entry which is preliminary data.</text>
</comment>